<evidence type="ECO:0000313" key="1">
    <source>
        <dbReference type="EMBL" id="RBQ07931.1"/>
    </source>
</evidence>
<evidence type="ECO:0000313" key="2">
    <source>
        <dbReference type="Proteomes" id="UP000252081"/>
    </source>
</evidence>
<dbReference type="RefSeq" id="WP_113948691.1">
    <property type="nucleotide sequence ID" value="NZ_QNQU01000007.1"/>
</dbReference>
<sequence>MPVAQHGNFVRIQNTFIKIESIIAIKPKDLVQYDHEDRIMSKDFPEIHIETVKSSFAFLFQEFEQRDQAIEALITIVARYG</sequence>
<comment type="caution">
    <text evidence="1">The sequence shown here is derived from an EMBL/GenBank/DDBJ whole genome shotgun (WGS) entry which is preliminary data.</text>
</comment>
<organism evidence="1 2">
    <name type="scientific">Pedobacter miscanthi</name>
    <dbReference type="NCBI Taxonomy" id="2259170"/>
    <lineage>
        <taxon>Bacteria</taxon>
        <taxon>Pseudomonadati</taxon>
        <taxon>Bacteroidota</taxon>
        <taxon>Sphingobacteriia</taxon>
        <taxon>Sphingobacteriales</taxon>
        <taxon>Sphingobacteriaceae</taxon>
        <taxon>Pedobacter</taxon>
    </lineage>
</organism>
<dbReference type="Proteomes" id="UP000252081">
    <property type="component" value="Unassembled WGS sequence"/>
</dbReference>
<accession>A0A366L203</accession>
<dbReference type="AlphaFoldDB" id="A0A366L203"/>
<gene>
    <name evidence="1" type="ORF">DRW42_10060</name>
</gene>
<dbReference type="OrthoDB" id="771221at2"/>
<keyword evidence="2" id="KW-1185">Reference proteome</keyword>
<dbReference type="EMBL" id="QNQU01000007">
    <property type="protein sequence ID" value="RBQ07931.1"/>
    <property type="molecule type" value="Genomic_DNA"/>
</dbReference>
<name>A0A366L203_9SPHI</name>
<reference evidence="1 2" key="1">
    <citation type="submission" date="2018-07" db="EMBL/GenBank/DDBJ databases">
        <title>A draft genome of a endophytic bacteria, a new species of Pedobacter.</title>
        <authorList>
            <person name="Zhang Z.D."/>
            <person name="Chen Z.J."/>
        </authorList>
    </citation>
    <scope>NUCLEOTIDE SEQUENCE [LARGE SCALE GENOMIC DNA]</scope>
    <source>
        <strain evidence="1 2">RS10</strain>
    </source>
</reference>
<protein>
    <submittedName>
        <fullName evidence="1">Uncharacterized protein</fullName>
    </submittedName>
</protein>
<proteinExistence type="predicted"/>